<evidence type="ECO:0000256" key="2">
    <source>
        <dbReference type="ARBA" id="ARBA00022692"/>
    </source>
</evidence>
<organism evidence="6 7">
    <name type="scientific">Vibrio stylophorae</name>
    <dbReference type="NCBI Taxonomy" id="659351"/>
    <lineage>
        <taxon>Bacteria</taxon>
        <taxon>Pseudomonadati</taxon>
        <taxon>Pseudomonadota</taxon>
        <taxon>Gammaproteobacteria</taxon>
        <taxon>Vibrionales</taxon>
        <taxon>Vibrionaceae</taxon>
        <taxon>Vibrio</taxon>
    </lineage>
</organism>
<dbReference type="InterPro" id="IPR011527">
    <property type="entry name" value="ABC1_TM_dom"/>
</dbReference>
<proteinExistence type="predicted"/>
<evidence type="ECO:0000256" key="4">
    <source>
        <dbReference type="ARBA" id="ARBA00023136"/>
    </source>
</evidence>
<dbReference type="SUPFAM" id="SSF90123">
    <property type="entry name" value="ABC transporter transmembrane region"/>
    <property type="match status" value="1"/>
</dbReference>
<name>A0ABN8DNP9_9VIBR</name>
<sequence length="68" mass="7644">MFSSVAYMLSHQAAFQLMAHTRQQLVRHLAYAPLAWINQQGSGALKQMVLQSVAKLEQLVAHRTAPLR</sequence>
<evidence type="ECO:0000259" key="5">
    <source>
        <dbReference type="PROSITE" id="PS50929"/>
    </source>
</evidence>
<comment type="subcellular location">
    <subcellularLocation>
        <location evidence="1">Cell membrane</location>
        <topology evidence="1">Multi-pass membrane protein</topology>
    </subcellularLocation>
</comment>
<accession>A0ABN8DNP9</accession>
<feature type="domain" description="ABC transmembrane type-1" evidence="5">
    <location>
        <begin position="1"/>
        <end position="68"/>
    </location>
</feature>
<keyword evidence="3" id="KW-1133">Transmembrane helix</keyword>
<protein>
    <recommendedName>
        <fullName evidence="5">ABC transmembrane type-1 domain-containing protein</fullName>
    </recommendedName>
</protein>
<keyword evidence="7" id="KW-1185">Reference proteome</keyword>
<reference evidence="6" key="1">
    <citation type="submission" date="2021-11" db="EMBL/GenBank/DDBJ databases">
        <authorList>
            <person name="Rodrigo-Torres L."/>
            <person name="Arahal R. D."/>
            <person name="Lucena T."/>
        </authorList>
    </citation>
    <scope>NUCLEOTIDE SEQUENCE</scope>
    <source>
        <strain evidence="6">CECT 7929</strain>
    </source>
</reference>
<dbReference type="InterPro" id="IPR036640">
    <property type="entry name" value="ABC1_TM_sf"/>
</dbReference>
<keyword evidence="4" id="KW-0472">Membrane</keyword>
<dbReference type="PROSITE" id="PS50929">
    <property type="entry name" value="ABC_TM1F"/>
    <property type="match status" value="1"/>
</dbReference>
<evidence type="ECO:0000313" key="7">
    <source>
        <dbReference type="Proteomes" id="UP000838672"/>
    </source>
</evidence>
<evidence type="ECO:0000256" key="1">
    <source>
        <dbReference type="ARBA" id="ARBA00004651"/>
    </source>
</evidence>
<evidence type="ECO:0000256" key="3">
    <source>
        <dbReference type="ARBA" id="ARBA00022989"/>
    </source>
</evidence>
<comment type="caution">
    <text evidence="6">The sequence shown here is derived from an EMBL/GenBank/DDBJ whole genome shotgun (WGS) entry which is preliminary data.</text>
</comment>
<dbReference type="EMBL" id="CAKLDI010000001">
    <property type="protein sequence ID" value="CAH0532801.1"/>
    <property type="molecule type" value="Genomic_DNA"/>
</dbReference>
<gene>
    <name evidence="6" type="ORF">VST7929_00648</name>
</gene>
<keyword evidence="2" id="KW-0812">Transmembrane</keyword>
<dbReference type="Proteomes" id="UP000838672">
    <property type="component" value="Unassembled WGS sequence"/>
</dbReference>
<evidence type="ECO:0000313" key="6">
    <source>
        <dbReference type="EMBL" id="CAH0532801.1"/>
    </source>
</evidence>